<dbReference type="Gene3D" id="3.40.50.720">
    <property type="entry name" value="NAD(P)-binding Rossmann-like Domain"/>
    <property type="match status" value="1"/>
</dbReference>
<evidence type="ECO:0000256" key="1">
    <source>
        <dbReference type="ARBA" id="ARBA00005525"/>
    </source>
</evidence>
<dbReference type="PIRSF" id="PIRSF000193">
    <property type="entry name" value="Pyrrol-5-carb_rd"/>
    <property type="match status" value="1"/>
</dbReference>
<dbReference type="InterPro" id="IPR036291">
    <property type="entry name" value="NAD(P)-bd_dom_sf"/>
</dbReference>
<dbReference type="GO" id="GO:0055129">
    <property type="term" value="P:L-proline biosynthetic process"/>
    <property type="evidence" value="ECO:0007669"/>
    <property type="project" value="TreeGrafter"/>
</dbReference>
<evidence type="ECO:0000256" key="4">
    <source>
        <dbReference type="PIRSR" id="PIRSR000193-1"/>
    </source>
</evidence>
<feature type="binding site" evidence="4">
    <location>
        <position position="74"/>
    </location>
    <ligand>
        <name>NADPH</name>
        <dbReference type="ChEBI" id="CHEBI:57783"/>
    </ligand>
</feature>
<keyword evidence="3" id="KW-0560">Oxidoreductase</keyword>
<gene>
    <name evidence="7" type="ORF">GTA08_BOTSDO10414</name>
</gene>
<organism evidence="7 8">
    <name type="scientific">Botryosphaeria dothidea</name>
    <dbReference type="NCBI Taxonomy" id="55169"/>
    <lineage>
        <taxon>Eukaryota</taxon>
        <taxon>Fungi</taxon>
        <taxon>Dikarya</taxon>
        <taxon>Ascomycota</taxon>
        <taxon>Pezizomycotina</taxon>
        <taxon>Dothideomycetes</taxon>
        <taxon>Dothideomycetes incertae sedis</taxon>
        <taxon>Botryosphaeriales</taxon>
        <taxon>Botryosphaeriaceae</taxon>
        <taxon>Botryosphaeria</taxon>
    </lineage>
</organism>
<dbReference type="EMBL" id="WWBZ02000073">
    <property type="protein sequence ID" value="KAF4302071.1"/>
    <property type="molecule type" value="Genomic_DNA"/>
</dbReference>
<feature type="domain" description="Pyrroline-5-carboxylate reductase catalytic N-terminal" evidence="5">
    <location>
        <begin position="10"/>
        <end position="117"/>
    </location>
</feature>
<dbReference type="GO" id="GO:0004735">
    <property type="term" value="F:pyrroline-5-carboxylate reductase activity"/>
    <property type="evidence" value="ECO:0007669"/>
    <property type="project" value="InterPro"/>
</dbReference>
<dbReference type="InterPro" id="IPR000304">
    <property type="entry name" value="Pyrroline-COOH_reductase"/>
</dbReference>
<accession>A0A8H4IJ22</accession>
<dbReference type="Gene3D" id="1.10.3730.10">
    <property type="entry name" value="ProC C-terminal domain-like"/>
    <property type="match status" value="1"/>
</dbReference>
<dbReference type="FunFam" id="1.10.3730.10:FF:000001">
    <property type="entry name" value="Pyrroline-5-carboxylate reductase"/>
    <property type="match status" value="1"/>
</dbReference>
<evidence type="ECO:0000313" key="8">
    <source>
        <dbReference type="Proteomes" id="UP000572817"/>
    </source>
</evidence>
<feature type="domain" description="Pyrroline-5-carboxylate reductase dimerisation" evidence="6">
    <location>
        <begin position="189"/>
        <end position="289"/>
    </location>
</feature>
<dbReference type="SUPFAM" id="SSF51735">
    <property type="entry name" value="NAD(P)-binding Rossmann-fold domains"/>
    <property type="match status" value="1"/>
</dbReference>
<evidence type="ECO:0000256" key="2">
    <source>
        <dbReference type="ARBA" id="ARBA00022857"/>
    </source>
</evidence>
<evidence type="ECO:0000259" key="5">
    <source>
        <dbReference type="Pfam" id="PF03807"/>
    </source>
</evidence>
<dbReference type="Pfam" id="PF14748">
    <property type="entry name" value="P5CR_dimer"/>
    <property type="match status" value="1"/>
</dbReference>
<name>A0A8H4IJ22_9PEZI</name>
<dbReference type="Proteomes" id="UP000572817">
    <property type="component" value="Unassembled WGS sequence"/>
</dbReference>
<keyword evidence="2 4" id="KW-0521">NADP</keyword>
<proteinExistence type="inferred from homology"/>
<keyword evidence="8" id="KW-1185">Reference proteome</keyword>
<dbReference type="InterPro" id="IPR008927">
    <property type="entry name" value="6-PGluconate_DH-like_C_sf"/>
</dbReference>
<dbReference type="AlphaFoldDB" id="A0A8H4IJ22"/>
<dbReference type="PANTHER" id="PTHR11645:SF27">
    <property type="entry name" value="HYPOTHETICAL PYRROLINE-5-CARBOXYLATE REDUCTASE (EUROFUNG)"/>
    <property type="match status" value="1"/>
</dbReference>
<dbReference type="SUPFAM" id="SSF48179">
    <property type="entry name" value="6-phosphogluconate dehydrogenase C-terminal domain-like"/>
    <property type="match status" value="1"/>
</dbReference>
<dbReference type="InterPro" id="IPR028939">
    <property type="entry name" value="P5C_Rdtase_cat_N"/>
</dbReference>
<dbReference type="NCBIfam" id="TIGR00112">
    <property type="entry name" value="proC"/>
    <property type="match status" value="1"/>
</dbReference>
<evidence type="ECO:0000256" key="3">
    <source>
        <dbReference type="ARBA" id="ARBA00023002"/>
    </source>
</evidence>
<reference evidence="7" key="1">
    <citation type="submission" date="2020-04" db="EMBL/GenBank/DDBJ databases">
        <title>Genome Assembly and Annotation of Botryosphaeria dothidea sdau 11-99, a Latent Pathogen of Apple Fruit Ring Rot in China.</title>
        <authorList>
            <person name="Yu C."/>
            <person name="Diao Y."/>
            <person name="Lu Q."/>
            <person name="Zhao J."/>
            <person name="Cui S."/>
            <person name="Peng C."/>
            <person name="He B."/>
            <person name="Liu H."/>
        </authorList>
    </citation>
    <scope>NUCLEOTIDE SEQUENCE [LARGE SCALE GENOMIC DNA]</scope>
    <source>
        <strain evidence="7">Sdau11-99</strain>
    </source>
</reference>
<dbReference type="HAMAP" id="MF_01925">
    <property type="entry name" value="P5C_reductase"/>
    <property type="match status" value="1"/>
</dbReference>
<dbReference type="OrthoDB" id="10263291at2759"/>
<dbReference type="PANTHER" id="PTHR11645">
    <property type="entry name" value="PYRROLINE-5-CARBOXYLATE REDUCTASE"/>
    <property type="match status" value="1"/>
</dbReference>
<comment type="caution">
    <text evidence="7">The sequence shown here is derived from an EMBL/GenBank/DDBJ whole genome shotgun (WGS) entry which is preliminary data.</text>
</comment>
<evidence type="ECO:0000259" key="6">
    <source>
        <dbReference type="Pfam" id="PF14748"/>
    </source>
</evidence>
<dbReference type="Pfam" id="PF03807">
    <property type="entry name" value="F420_oxidored"/>
    <property type="match status" value="1"/>
</dbReference>
<protein>
    <submittedName>
        <fullName evidence="7">Pyrroline-5-carboxylate reductase</fullName>
    </submittedName>
</protein>
<dbReference type="InterPro" id="IPR029036">
    <property type="entry name" value="P5CR_dimer"/>
</dbReference>
<evidence type="ECO:0000313" key="7">
    <source>
        <dbReference type="EMBL" id="KAF4302071.1"/>
    </source>
</evidence>
<comment type="similarity">
    <text evidence="1">Belongs to the pyrroline-5-carboxylate reductase family.</text>
</comment>
<sequence>MAELSNDSTLCVLGCGNLGTAILTSLIEAAPSNEAGALAFTRFIACVRSEKSEQRLHARLAQHADKVRITRNTNAQSLHSSSVVILAADPADIAALLSAPGIADALAGKLLISVAAGWTRAQLATALYATPISSSRATIVRTLPNIAALVAHSLTAIEVPDDSPPPPALLDLTDRIFQRVGRTVRVPPRLMAATTAVAGSTPAFFAIVCDALVDASVAVGVPRDVASAMVFQSMAGSAAMLQGGVHPGVLKDRGTSPEGCTIGGVMVLEEGGVRGHLGRALREAVTVARLMGARAHLNDTRQ</sequence>
<feature type="binding site" evidence="4">
    <location>
        <begin position="13"/>
        <end position="18"/>
    </location>
    <ligand>
        <name>NADP(+)</name>
        <dbReference type="ChEBI" id="CHEBI:58349"/>
    </ligand>
</feature>
<feature type="binding site" evidence="4">
    <location>
        <begin position="87"/>
        <end position="90"/>
    </location>
    <ligand>
        <name>NADP(+)</name>
        <dbReference type="ChEBI" id="CHEBI:58349"/>
    </ligand>
</feature>